<dbReference type="SUPFAM" id="SSF57667">
    <property type="entry name" value="beta-beta-alpha zinc fingers"/>
    <property type="match status" value="1"/>
</dbReference>
<reference evidence="9 10" key="1">
    <citation type="journal article" date="2023" name="bioRxiv">
        <title>Genome report: Whole genome sequence and annotation of Penstemon davidsonii.</title>
        <authorList>
            <person name="Ostevik K.L."/>
            <person name="Alabady M."/>
            <person name="Zhang M."/>
            <person name="Rausher M.D."/>
        </authorList>
    </citation>
    <scope>NUCLEOTIDE SEQUENCE [LARGE SCALE GENOMIC DNA]</scope>
    <source>
        <strain evidence="9">DNT005</strain>
        <tissue evidence="9">Whole leaf</tissue>
    </source>
</reference>
<evidence type="ECO:0000256" key="1">
    <source>
        <dbReference type="ARBA" id="ARBA00022723"/>
    </source>
</evidence>
<evidence type="ECO:0000313" key="10">
    <source>
        <dbReference type="Proteomes" id="UP001291926"/>
    </source>
</evidence>
<keyword evidence="3 7" id="KW-0863">Zinc-finger</keyword>
<dbReference type="InterPro" id="IPR036236">
    <property type="entry name" value="Znf_C2H2_sf"/>
</dbReference>
<protein>
    <recommendedName>
        <fullName evidence="8">C2H2-type domain-containing protein</fullName>
    </recommendedName>
</protein>
<comment type="caution">
    <text evidence="9">The sequence shown here is derived from an EMBL/GenBank/DDBJ whole genome shotgun (WGS) entry which is preliminary data.</text>
</comment>
<feature type="domain" description="C2H2-type" evidence="8">
    <location>
        <begin position="50"/>
        <end position="77"/>
    </location>
</feature>
<dbReference type="SMART" id="SM00355">
    <property type="entry name" value="ZnF_C2H2"/>
    <property type="match status" value="2"/>
</dbReference>
<keyword evidence="4" id="KW-0862">Zinc</keyword>
<evidence type="ECO:0000256" key="5">
    <source>
        <dbReference type="ARBA" id="ARBA00023015"/>
    </source>
</evidence>
<dbReference type="Proteomes" id="UP001291926">
    <property type="component" value="Unassembled WGS sequence"/>
</dbReference>
<dbReference type="PROSITE" id="PS00028">
    <property type="entry name" value="ZINC_FINGER_C2H2_1"/>
    <property type="match status" value="2"/>
</dbReference>
<dbReference type="PANTHER" id="PTHR45988:SF1">
    <property type="entry name" value="ZINC FINGER PROTEIN AZF2"/>
    <property type="match status" value="1"/>
</dbReference>
<proteinExistence type="predicted"/>
<keyword evidence="6" id="KW-0804">Transcription</keyword>
<evidence type="ECO:0000256" key="4">
    <source>
        <dbReference type="ARBA" id="ARBA00022833"/>
    </source>
</evidence>
<dbReference type="Gene3D" id="3.30.160.60">
    <property type="entry name" value="Classic Zinc Finger"/>
    <property type="match status" value="1"/>
</dbReference>
<evidence type="ECO:0000256" key="6">
    <source>
        <dbReference type="ARBA" id="ARBA00023163"/>
    </source>
</evidence>
<keyword evidence="2" id="KW-0677">Repeat</keyword>
<evidence type="ECO:0000256" key="7">
    <source>
        <dbReference type="PROSITE-ProRule" id="PRU00042"/>
    </source>
</evidence>
<dbReference type="PROSITE" id="PS50157">
    <property type="entry name" value="ZINC_FINGER_C2H2_2"/>
    <property type="match status" value="1"/>
</dbReference>
<evidence type="ECO:0000256" key="2">
    <source>
        <dbReference type="ARBA" id="ARBA00022737"/>
    </source>
</evidence>
<gene>
    <name evidence="9" type="ORF">RD792_001872</name>
</gene>
<keyword evidence="1" id="KW-0479">Metal-binding</keyword>
<sequence length="160" mass="17686">MNQRLKLAFTQEDLEAADCLLMLSQSGGGYYFANPDLTSPSPSNNKFEYYQCNVCGKLFSSYQALGGHKTYHRVKSPIDTNTAATSTVVNHISGFIRDERLHECHICHKTFLSGQALGGHMGKHKQNHGGGSSSSVAGYFHDGYTTLIPRNFDLNLPSYF</sequence>
<keyword evidence="10" id="KW-1185">Reference proteome</keyword>
<organism evidence="9 10">
    <name type="scientific">Penstemon davidsonii</name>
    <dbReference type="NCBI Taxonomy" id="160366"/>
    <lineage>
        <taxon>Eukaryota</taxon>
        <taxon>Viridiplantae</taxon>
        <taxon>Streptophyta</taxon>
        <taxon>Embryophyta</taxon>
        <taxon>Tracheophyta</taxon>
        <taxon>Spermatophyta</taxon>
        <taxon>Magnoliopsida</taxon>
        <taxon>eudicotyledons</taxon>
        <taxon>Gunneridae</taxon>
        <taxon>Pentapetalae</taxon>
        <taxon>asterids</taxon>
        <taxon>lamiids</taxon>
        <taxon>Lamiales</taxon>
        <taxon>Plantaginaceae</taxon>
        <taxon>Cheloneae</taxon>
        <taxon>Penstemon</taxon>
    </lineage>
</organism>
<evidence type="ECO:0000256" key="3">
    <source>
        <dbReference type="ARBA" id="ARBA00022771"/>
    </source>
</evidence>
<name>A0ABR0DPI5_9LAMI</name>
<dbReference type="Pfam" id="PF13912">
    <property type="entry name" value="zf-C2H2_6"/>
    <property type="match status" value="2"/>
</dbReference>
<evidence type="ECO:0000259" key="8">
    <source>
        <dbReference type="PROSITE" id="PS50157"/>
    </source>
</evidence>
<accession>A0ABR0DPI5</accession>
<keyword evidence="5" id="KW-0805">Transcription regulation</keyword>
<dbReference type="PANTHER" id="PTHR45988">
    <property type="entry name" value="C2H2 TYPE ZINC FINGER TRANSCRIPTION FACTOR FAMILY-RELATED"/>
    <property type="match status" value="1"/>
</dbReference>
<evidence type="ECO:0000313" key="9">
    <source>
        <dbReference type="EMBL" id="KAK4491148.1"/>
    </source>
</evidence>
<dbReference type="InterPro" id="IPR013087">
    <property type="entry name" value="Znf_C2H2_type"/>
</dbReference>
<dbReference type="InterPro" id="IPR044653">
    <property type="entry name" value="AZF1/2/3-like"/>
</dbReference>
<dbReference type="EMBL" id="JAYDYQ010001087">
    <property type="protein sequence ID" value="KAK4491148.1"/>
    <property type="molecule type" value="Genomic_DNA"/>
</dbReference>